<keyword evidence="1" id="KW-0472">Membrane</keyword>
<accession>A0A6N2V689</accession>
<sequence>MKQEIYSPPNEGERYQNPWWLPILAVFLAASALLLGRFLADHYVKPALPKESVLAAQLQSEEGQDLLQLASDRNTYTLLLYFVSGEIQAAFDKGYIPGPEDLRVFVASAGLAHQNGVSIEAVEVGEEGIALTGTAPGSEEADAFLLGLQSQGFLASYQSTDPGEAFRFTVFLSLPQLEEAHLFVR</sequence>
<evidence type="ECO:0000313" key="2">
    <source>
        <dbReference type="EMBL" id="VYT25117.1"/>
    </source>
</evidence>
<feature type="transmembrane region" description="Helical" evidence="1">
    <location>
        <begin position="20"/>
        <end position="40"/>
    </location>
</feature>
<name>A0A6N2V689_9FIRM</name>
<evidence type="ECO:0000256" key="1">
    <source>
        <dbReference type="SAM" id="Phobius"/>
    </source>
</evidence>
<gene>
    <name evidence="2" type="ORF">AULFYP135_02277</name>
</gene>
<keyword evidence="1" id="KW-1133">Transmembrane helix</keyword>
<keyword evidence="1" id="KW-0812">Transmembrane</keyword>
<dbReference type="AlphaFoldDB" id="A0A6N2V689"/>
<proteinExistence type="predicted"/>
<reference evidence="2" key="1">
    <citation type="submission" date="2019-11" db="EMBL/GenBank/DDBJ databases">
        <authorList>
            <person name="Feng L."/>
        </authorList>
    </citation>
    <scope>NUCLEOTIDE SEQUENCE</scope>
    <source>
        <strain evidence="2">AundefinedLFYP135</strain>
    </source>
</reference>
<dbReference type="EMBL" id="CACRSL010000005">
    <property type="protein sequence ID" value="VYT25117.1"/>
    <property type="molecule type" value="Genomic_DNA"/>
</dbReference>
<organism evidence="2">
    <name type="scientific">uncultured Anaerotruncus sp</name>
    <dbReference type="NCBI Taxonomy" id="905011"/>
    <lineage>
        <taxon>Bacteria</taxon>
        <taxon>Bacillati</taxon>
        <taxon>Bacillota</taxon>
        <taxon>Clostridia</taxon>
        <taxon>Eubacteriales</taxon>
        <taxon>Oscillospiraceae</taxon>
        <taxon>Anaerotruncus</taxon>
        <taxon>environmental samples</taxon>
    </lineage>
</organism>
<protein>
    <submittedName>
        <fullName evidence="2">Uncharacterized protein</fullName>
    </submittedName>
</protein>